<feature type="chain" id="PRO_5045538508" evidence="5">
    <location>
        <begin position="31"/>
        <end position="342"/>
    </location>
</feature>
<evidence type="ECO:0000256" key="4">
    <source>
        <dbReference type="ARBA" id="ARBA00022729"/>
    </source>
</evidence>
<protein>
    <submittedName>
        <fullName evidence="6">TRAP transporter substrate-binding protein</fullName>
    </submittedName>
</protein>
<dbReference type="PROSITE" id="PS51318">
    <property type="entry name" value="TAT"/>
    <property type="match status" value="1"/>
</dbReference>
<evidence type="ECO:0000256" key="5">
    <source>
        <dbReference type="SAM" id="SignalP"/>
    </source>
</evidence>
<feature type="signal peptide" evidence="5">
    <location>
        <begin position="1"/>
        <end position="30"/>
    </location>
</feature>
<dbReference type="Proteomes" id="UP001629249">
    <property type="component" value="Unassembled WGS sequence"/>
</dbReference>
<keyword evidence="3" id="KW-0813">Transport</keyword>
<evidence type="ECO:0000313" key="7">
    <source>
        <dbReference type="Proteomes" id="UP001629249"/>
    </source>
</evidence>
<reference evidence="6 7" key="1">
    <citation type="journal article" date="2024" name="Chem. Sci.">
        <title>Discovery of megapolipeptins by genome mining of a Burkholderiales bacteria collection.</title>
        <authorList>
            <person name="Paulo B.S."/>
            <person name="Recchia M.J.J."/>
            <person name="Lee S."/>
            <person name="Fergusson C.H."/>
            <person name="Romanowski S.B."/>
            <person name="Hernandez A."/>
            <person name="Krull N."/>
            <person name="Liu D.Y."/>
            <person name="Cavanagh H."/>
            <person name="Bos A."/>
            <person name="Gray C.A."/>
            <person name="Murphy B.T."/>
            <person name="Linington R.G."/>
            <person name="Eustaquio A.S."/>
        </authorList>
    </citation>
    <scope>NUCLEOTIDE SEQUENCE [LARGE SCALE GENOMIC DNA]</scope>
    <source>
        <strain evidence="6 7">RL16-012-BIC-B</strain>
    </source>
</reference>
<organism evidence="6 7">
    <name type="scientific">Paraburkholderia agricolaris</name>
    <dbReference type="NCBI Taxonomy" id="2152888"/>
    <lineage>
        <taxon>Bacteria</taxon>
        <taxon>Pseudomonadati</taxon>
        <taxon>Pseudomonadota</taxon>
        <taxon>Betaproteobacteria</taxon>
        <taxon>Burkholderiales</taxon>
        <taxon>Burkholderiaceae</taxon>
        <taxon>Paraburkholderia</taxon>
    </lineage>
</organism>
<dbReference type="Pfam" id="PF03480">
    <property type="entry name" value="DctP"/>
    <property type="match status" value="1"/>
</dbReference>
<dbReference type="CDD" id="cd13603">
    <property type="entry name" value="PBP2_TRAP_Siap_TeaA_like"/>
    <property type="match status" value="1"/>
</dbReference>
<dbReference type="NCBIfam" id="NF037995">
    <property type="entry name" value="TRAP_S1"/>
    <property type="match status" value="1"/>
</dbReference>
<keyword evidence="4 5" id="KW-0732">Signal</keyword>
<dbReference type="Gene3D" id="3.40.190.170">
    <property type="entry name" value="Bacterial extracellular solute-binding protein, family 7"/>
    <property type="match status" value="1"/>
</dbReference>
<evidence type="ECO:0000256" key="1">
    <source>
        <dbReference type="ARBA" id="ARBA00004196"/>
    </source>
</evidence>
<dbReference type="EMBL" id="JAQQFN010000003">
    <property type="protein sequence ID" value="MFL9882446.1"/>
    <property type="molecule type" value="Genomic_DNA"/>
</dbReference>
<dbReference type="InterPro" id="IPR038404">
    <property type="entry name" value="TRAP_DctP_sf"/>
</dbReference>
<dbReference type="PANTHER" id="PTHR33376:SF4">
    <property type="entry name" value="SIALIC ACID-BINDING PERIPLASMIC PROTEIN SIAP"/>
    <property type="match status" value="1"/>
</dbReference>
<dbReference type="NCBIfam" id="TIGR00787">
    <property type="entry name" value="dctP"/>
    <property type="match status" value="1"/>
</dbReference>
<evidence type="ECO:0000313" key="6">
    <source>
        <dbReference type="EMBL" id="MFL9882446.1"/>
    </source>
</evidence>
<comment type="caution">
    <text evidence="6">The sequence shown here is derived from an EMBL/GenBank/DDBJ whole genome shotgun (WGS) entry which is preliminary data.</text>
</comment>
<keyword evidence="7" id="KW-1185">Reference proteome</keyword>
<proteinExistence type="inferred from homology"/>
<name>A0ABW8ZHJ9_9BURK</name>
<dbReference type="PANTHER" id="PTHR33376">
    <property type="match status" value="1"/>
</dbReference>
<dbReference type="InterPro" id="IPR004682">
    <property type="entry name" value="TRAP_DctP"/>
</dbReference>
<dbReference type="InterPro" id="IPR018389">
    <property type="entry name" value="DctP_fam"/>
</dbReference>
<dbReference type="InterPro" id="IPR006311">
    <property type="entry name" value="TAT_signal"/>
</dbReference>
<comment type="subcellular location">
    <subcellularLocation>
        <location evidence="1">Cell envelope</location>
    </subcellularLocation>
</comment>
<evidence type="ECO:0000256" key="3">
    <source>
        <dbReference type="ARBA" id="ARBA00022448"/>
    </source>
</evidence>
<sequence length="342" mass="37348">MVSISRRRFLQSASAASVVALATFPAAASAQQPVTLRLSSSMPVNENASLHVWYEQFAANLKARVGDSIQIAYFPNSQLGQERDVVQQVKIGSVDMMVSGSSIWATIFPEIGMLDLGFLFDSYAHAARTLDGPVGAKLTQLLQERSGCQILTWASQFGARNVFTRKPLQSLAEFKGTKLRVLPTPVFVDTFKAMGAVPTPIPFGELYMALQTGVVDGLEHDAPTVLSSKFNDVTHSCWQTRHVFSPLVVVMGKRTLDKIPLNLRPAFLQAVKETSIKQNAIALGKATEAEQALAQRGMAFFPMAQAERDAIRRQLQDNLYQTFAKQYPVTAPLLSSITAAKG</sequence>
<evidence type="ECO:0000256" key="2">
    <source>
        <dbReference type="ARBA" id="ARBA00009023"/>
    </source>
</evidence>
<gene>
    <name evidence="6" type="ORF">PQR66_05380</name>
</gene>
<dbReference type="RefSeq" id="WP_408270904.1">
    <property type="nucleotide sequence ID" value="NZ_JAQQFH010000003.1"/>
</dbReference>
<dbReference type="PIRSF" id="PIRSF006470">
    <property type="entry name" value="DctB"/>
    <property type="match status" value="1"/>
</dbReference>
<accession>A0ABW8ZHJ9</accession>
<comment type="similarity">
    <text evidence="2">Belongs to the bacterial solute-binding protein 7 family.</text>
</comment>